<dbReference type="PROSITE" id="PS00675">
    <property type="entry name" value="SIGMA54_INTERACT_1"/>
    <property type="match status" value="1"/>
</dbReference>
<dbReference type="Proteomes" id="UP000191110">
    <property type="component" value="Unassembled WGS sequence"/>
</dbReference>
<dbReference type="InterPro" id="IPR058031">
    <property type="entry name" value="AAA_lid_NorR"/>
</dbReference>
<dbReference type="AlphaFoldDB" id="A0A1T2LAC7"/>
<dbReference type="InterPro" id="IPR003593">
    <property type="entry name" value="AAA+_ATPase"/>
</dbReference>
<evidence type="ECO:0000256" key="4">
    <source>
        <dbReference type="ARBA" id="ARBA00023125"/>
    </source>
</evidence>
<evidence type="ECO:0000256" key="3">
    <source>
        <dbReference type="ARBA" id="ARBA00023015"/>
    </source>
</evidence>
<dbReference type="InterPro" id="IPR002197">
    <property type="entry name" value="HTH_Fis"/>
</dbReference>
<dbReference type="InterPro" id="IPR035965">
    <property type="entry name" value="PAS-like_dom_sf"/>
</dbReference>
<dbReference type="InterPro" id="IPR025943">
    <property type="entry name" value="Sigma_54_int_dom_ATP-bd_2"/>
</dbReference>
<dbReference type="GO" id="GO:0006355">
    <property type="term" value="P:regulation of DNA-templated transcription"/>
    <property type="evidence" value="ECO:0007669"/>
    <property type="project" value="InterPro"/>
</dbReference>
<evidence type="ECO:0000259" key="6">
    <source>
        <dbReference type="PROSITE" id="PS50045"/>
    </source>
</evidence>
<dbReference type="Pfam" id="PF00158">
    <property type="entry name" value="Sigma54_activat"/>
    <property type="match status" value="1"/>
</dbReference>
<dbReference type="InterPro" id="IPR009057">
    <property type="entry name" value="Homeodomain-like_sf"/>
</dbReference>
<dbReference type="InterPro" id="IPR025944">
    <property type="entry name" value="Sigma_54_int_dom_CS"/>
</dbReference>
<dbReference type="PROSITE" id="PS50045">
    <property type="entry name" value="SIGMA54_INTERACT_4"/>
    <property type="match status" value="1"/>
</dbReference>
<dbReference type="RefSeq" id="WP_172840062.1">
    <property type="nucleotide sequence ID" value="NZ_MPRL01000003.1"/>
</dbReference>
<sequence length="448" mass="50162">MSCEKKPSCEQIIDILPDPFVVIDNQFHIVAANHRYCDKYGVAHEDIVGRFCYEVSHHSSVPCSHHGEHCPQEDVFRKGKPSQVIHVHYDQHGHEERVQLQATPILDEDGNVLYMGEYVYPLSQAFEDHVQLIGRSRAFLQMTGLLQRVAPTQTTVLLLGESGTGKECVAQYLHNYSNRANGPYVVVDCAALGSNLIESELFGHEKGAFTGAAGCKKGLFEAAHGGTLFIDEIGELPLDLQTKLLRALETGTIRRIGGTDYIKVDVRVIAATHRDVKHMVAEGTLRKDLYYRLSAFPVTIPALRERLDDVPALAENFLSRLEDGDRHIPLSPEVISRLLEYDYPGNVRELRNIIERAAILAYGGVLDPEHLVFESTRSDSTEPSGYSMGRRRPAKLLNRRSGRLTDDEIMETLEQCKGHRASAAAELGVSERTLYRYIQRMRGDEAEA</sequence>
<feature type="domain" description="Sigma-54 factor interaction" evidence="6">
    <location>
        <begin position="132"/>
        <end position="359"/>
    </location>
</feature>
<dbReference type="SUPFAM" id="SSF55785">
    <property type="entry name" value="PYP-like sensor domain (PAS domain)"/>
    <property type="match status" value="1"/>
</dbReference>
<dbReference type="InterPro" id="IPR027417">
    <property type="entry name" value="P-loop_NTPase"/>
</dbReference>
<keyword evidence="3" id="KW-0805">Transcription regulation</keyword>
<dbReference type="Gene3D" id="1.10.8.60">
    <property type="match status" value="1"/>
</dbReference>
<proteinExistence type="predicted"/>
<dbReference type="Gene3D" id="3.40.50.300">
    <property type="entry name" value="P-loop containing nucleotide triphosphate hydrolases"/>
    <property type="match status" value="1"/>
</dbReference>
<dbReference type="PANTHER" id="PTHR32071">
    <property type="entry name" value="TRANSCRIPTIONAL REGULATORY PROTEIN"/>
    <property type="match status" value="1"/>
</dbReference>
<dbReference type="SUPFAM" id="SSF46689">
    <property type="entry name" value="Homeodomain-like"/>
    <property type="match status" value="1"/>
</dbReference>
<dbReference type="SUPFAM" id="SSF52540">
    <property type="entry name" value="P-loop containing nucleoside triphosphate hydrolases"/>
    <property type="match status" value="1"/>
</dbReference>
<organism evidence="7 8">
    <name type="scientific">Solemya pervernicosa gill symbiont</name>
    <dbReference type="NCBI Taxonomy" id="642797"/>
    <lineage>
        <taxon>Bacteria</taxon>
        <taxon>Pseudomonadati</taxon>
        <taxon>Pseudomonadota</taxon>
        <taxon>Gammaproteobacteria</taxon>
        <taxon>sulfur-oxidizing symbionts</taxon>
    </lineage>
</organism>
<reference evidence="7 8" key="1">
    <citation type="submission" date="2016-11" db="EMBL/GenBank/DDBJ databases">
        <title>Mixed transmission modes and dynamic genome evolution in an obligate animal-bacterial symbiosis.</title>
        <authorList>
            <person name="Russell S.L."/>
            <person name="Corbett-Detig R.B."/>
            <person name="Cavanaugh C.M."/>
        </authorList>
    </citation>
    <scope>NUCLEOTIDE SEQUENCE [LARGE SCALE GENOMIC DNA]</scope>
    <source>
        <strain evidence="7">Sveles-Q1</strain>
    </source>
</reference>
<gene>
    <name evidence="7" type="ORF">BOW53_01585</name>
</gene>
<dbReference type="Pfam" id="PF08448">
    <property type="entry name" value="PAS_4"/>
    <property type="match status" value="1"/>
</dbReference>
<dbReference type="EMBL" id="MPRL01000003">
    <property type="protein sequence ID" value="OOZ42053.1"/>
    <property type="molecule type" value="Genomic_DNA"/>
</dbReference>
<keyword evidence="8" id="KW-1185">Reference proteome</keyword>
<evidence type="ECO:0000256" key="1">
    <source>
        <dbReference type="ARBA" id="ARBA00022741"/>
    </source>
</evidence>
<dbReference type="SMART" id="SM00091">
    <property type="entry name" value="PAS"/>
    <property type="match status" value="1"/>
</dbReference>
<comment type="caution">
    <text evidence="7">The sequence shown here is derived from an EMBL/GenBank/DDBJ whole genome shotgun (WGS) entry which is preliminary data.</text>
</comment>
<dbReference type="Pfam" id="PF25601">
    <property type="entry name" value="AAA_lid_14"/>
    <property type="match status" value="1"/>
</dbReference>
<dbReference type="Gene3D" id="3.30.450.20">
    <property type="entry name" value="PAS domain"/>
    <property type="match status" value="1"/>
</dbReference>
<dbReference type="SMART" id="SM00382">
    <property type="entry name" value="AAA"/>
    <property type="match status" value="1"/>
</dbReference>
<dbReference type="InterPro" id="IPR002078">
    <property type="entry name" value="Sigma_54_int"/>
</dbReference>
<dbReference type="GO" id="GO:0043565">
    <property type="term" value="F:sequence-specific DNA binding"/>
    <property type="evidence" value="ECO:0007669"/>
    <property type="project" value="InterPro"/>
</dbReference>
<evidence type="ECO:0000256" key="5">
    <source>
        <dbReference type="ARBA" id="ARBA00023163"/>
    </source>
</evidence>
<keyword evidence="1" id="KW-0547">Nucleotide-binding</keyword>
<dbReference type="InterPro" id="IPR000014">
    <property type="entry name" value="PAS"/>
</dbReference>
<dbReference type="InterPro" id="IPR025662">
    <property type="entry name" value="Sigma_54_int_dom_ATP-bd_1"/>
</dbReference>
<dbReference type="Gene3D" id="1.10.10.60">
    <property type="entry name" value="Homeodomain-like"/>
    <property type="match status" value="1"/>
</dbReference>
<dbReference type="PROSITE" id="PS00688">
    <property type="entry name" value="SIGMA54_INTERACT_3"/>
    <property type="match status" value="1"/>
</dbReference>
<keyword evidence="4" id="KW-0238">DNA-binding</keyword>
<dbReference type="PROSITE" id="PS00676">
    <property type="entry name" value="SIGMA54_INTERACT_2"/>
    <property type="match status" value="1"/>
</dbReference>
<dbReference type="CDD" id="cd00130">
    <property type="entry name" value="PAS"/>
    <property type="match status" value="1"/>
</dbReference>
<dbReference type="Pfam" id="PF02954">
    <property type="entry name" value="HTH_8"/>
    <property type="match status" value="1"/>
</dbReference>
<dbReference type="GO" id="GO:0005524">
    <property type="term" value="F:ATP binding"/>
    <property type="evidence" value="ECO:0007669"/>
    <property type="project" value="UniProtKB-KW"/>
</dbReference>
<evidence type="ECO:0000313" key="8">
    <source>
        <dbReference type="Proteomes" id="UP000191110"/>
    </source>
</evidence>
<dbReference type="CDD" id="cd00009">
    <property type="entry name" value="AAA"/>
    <property type="match status" value="1"/>
</dbReference>
<evidence type="ECO:0000256" key="2">
    <source>
        <dbReference type="ARBA" id="ARBA00022840"/>
    </source>
</evidence>
<keyword evidence="2" id="KW-0067">ATP-binding</keyword>
<name>A0A1T2LAC7_9GAMM</name>
<accession>A0A1T2LAC7</accession>
<protein>
    <recommendedName>
        <fullName evidence="6">Sigma-54 factor interaction domain-containing protein</fullName>
    </recommendedName>
</protein>
<dbReference type="InterPro" id="IPR013656">
    <property type="entry name" value="PAS_4"/>
</dbReference>
<dbReference type="NCBIfam" id="TIGR00229">
    <property type="entry name" value="sensory_box"/>
    <property type="match status" value="1"/>
</dbReference>
<evidence type="ECO:0000313" key="7">
    <source>
        <dbReference type="EMBL" id="OOZ42053.1"/>
    </source>
</evidence>
<keyword evidence="5" id="KW-0804">Transcription</keyword>
<dbReference type="FunFam" id="3.40.50.300:FF:000006">
    <property type="entry name" value="DNA-binding transcriptional regulator NtrC"/>
    <property type="match status" value="1"/>
</dbReference>